<sequence length="122" mass="13788">MAQAGGLAALSLPSLYMFSLLQLGFHQPTKWHKDISDVTVYIFAAVIPEKTWSSDRRQHYKSFLSLKTPLLLGERDHTVETVGKRESDQRGLLIVLLKGITIYAQEVIESFRRKVESRTAVG</sequence>
<evidence type="ECO:0000256" key="1">
    <source>
        <dbReference type="SAM" id="SignalP"/>
    </source>
</evidence>
<keyword evidence="3" id="KW-1185">Reference proteome</keyword>
<protein>
    <submittedName>
        <fullName evidence="2">Uncharacterized protein</fullName>
    </submittedName>
</protein>
<dbReference type="Proteomes" id="UP001152622">
    <property type="component" value="Chromosome 1"/>
</dbReference>
<reference evidence="2" key="1">
    <citation type="journal article" date="2023" name="Science">
        <title>Genome structures resolve the early diversification of teleost fishes.</title>
        <authorList>
            <person name="Parey E."/>
            <person name="Louis A."/>
            <person name="Montfort J."/>
            <person name="Bouchez O."/>
            <person name="Roques C."/>
            <person name="Iampietro C."/>
            <person name="Lluch J."/>
            <person name="Castinel A."/>
            <person name="Donnadieu C."/>
            <person name="Desvignes T."/>
            <person name="Floi Bucao C."/>
            <person name="Jouanno E."/>
            <person name="Wen M."/>
            <person name="Mejri S."/>
            <person name="Dirks R."/>
            <person name="Jansen H."/>
            <person name="Henkel C."/>
            <person name="Chen W.J."/>
            <person name="Zahm M."/>
            <person name="Cabau C."/>
            <person name="Klopp C."/>
            <person name="Thompson A.W."/>
            <person name="Robinson-Rechavi M."/>
            <person name="Braasch I."/>
            <person name="Lecointre G."/>
            <person name="Bobe J."/>
            <person name="Postlethwait J.H."/>
            <person name="Berthelot C."/>
            <person name="Roest Crollius H."/>
            <person name="Guiguen Y."/>
        </authorList>
    </citation>
    <scope>NUCLEOTIDE SEQUENCE</scope>
    <source>
        <strain evidence="2">WJC10195</strain>
    </source>
</reference>
<feature type="chain" id="PRO_5040175157" evidence="1">
    <location>
        <begin position="27"/>
        <end position="122"/>
    </location>
</feature>
<organism evidence="2 3">
    <name type="scientific">Synaphobranchus kaupii</name>
    <name type="common">Kaup's arrowtooth eel</name>
    <dbReference type="NCBI Taxonomy" id="118154"/>
    <lineage>
        <taxon>Eukaryota</taxon>
        <taxon>Metazoa</taxon>
        <taxon>Chordata</taxon>
        <taxon>Craniata</taxon>
        <taxon>Vertebrata</taxon>
        <taxon>Euteleostomi</taxon>
        <taxon>Actinopterygii</taxon>
        <taxon>Neopterygii</taxon>
        <taxon>Teleostei</taxon>
        <taxon>Anguilliformes</taxon>
        <taxon>Synaphobranchidae</taxon>
        <taxon>Synaphobranchus</taxon>
    </lineage>
</organism>
<evidence type="ECO:0000313" key="2">
    <source>
        <dbReference type="EMBL" id="KAJ8382117.1"/>
    </source>
</evidence>
<keyword evidence="1" id="KW-0732">Signal</keyword>
<gene>
    <name evidence="2" type="ORF">SKAU_G00028950</name>
</gene>
<evidence type="ECO:0000313" key="3">
    <source>
        <dbReference type="Proteomes" id="UP001152622"/>
    </source>
</evidence>
<name>A0A9Q1GDW4_SYNKA</name>
<proteinExistence type="predicted"/>
<comment type="caution">
    <text evidence="2">The sequence shown here is derived from an EMBL/GenBank/DDBJ whole genome shotgun (WGS) entry which is preliminary data.</text>
</comment>
<accession>A0A9Q1GDW4</accession>
<feature type="signal peptide" evidence="1">
    <location>
        <begin position="1"/>
        <end position="26"/>
    </location>
</feature>
<dbReference type="EMBL" id="JAINUF010000001">
    <property type="protein sequence ID" value="KAJ8382117.1"/>
    <property type="molecule type" value="Genomic_DNA"/>
</dbReference>
<dbReference type="AlphaFoldDB" id="A0A9Q1GDW4"/>